<dbReference type="GO" id="GO:0015940">
    <property type="term" value="P:pantothenate biosynthetic process"/>
    <property type="evidence" value="ECO:0007669"/>
    <property type="project" value="InterPro"/>
</dbReference>
<protein>
    <recommendedName>
        <fullName evidence="4">2-dehydropantoate 2-reductase</fullName>
        <ecNumber evidence="4">1.1.1.169</ecNumber>
    </recommendedName>
    <alternativeName>
        <fullName evidence="4">Ketopantoate reductase</fullName>
    </alternativeName>
</protein>
<comment type="similarity">
    <text evidence="1 4">Belongs to the ketopantoate reductase family.</text>
</comment>
<sequence length="345" mass="37696">MSSAKAKVLILGTGGVGTMAAYALEIGGKAEVTAIMRSNYEAVERNGININSIDHGHDIKGWRPTTIRKEVPNVVEEGLPSFDYILITTKNVADIPPSVAAIIEPAVTPGKTSIVLSQNGLNIEKPLIAKFPTNPLISSVSMISVTETGHGNVLHDFPDAQTIGPFNSPGVSAEISEAAARQYINIYNACDKLSLTYEANILETRWRKLLYNASFNSVAAILRMDTLRMRMSEHIIDDLIRPIMLEIKAGAHAYGIHLADETLEYLIRVDPIGAPFKPSMCQDIEKGNYIELETIIGEPLRAGEAKGVSMPMLRTVYGLLKGLQLKTKESKGLWTSEFTESNPYQ</sequence>
<dbReference type="SUPFAM" id="SSF51735">
    <property type="entry name" value="NAD(P)-binding Rossmann-fold domains"/>
    <property type="match status" value="1"/>
</dbReference>
<dbReference type="EMBL" id="JAJTJA010000005">
    <property type="protein sequence ID" value="KAH8698421.1"/>
    <property type="molecule type" value="Genomic_DNA"/>
</dbReference>
<dbReference type="RefSeq" id="XP_046072885.1">
    <property type="nucleotide sequence ID" value="XM_046215838.1"/>
</dbReference>
<dbReference type="GeneID" id="70246125"/>
<comment type="caution">
    <text evidence="7">The sequence shown here is derived from an EMBL/GenBank/DDBJ whole genome shotgun (WGS) entry which is preliminary data.</text>
</comment>
<feature type="domain" description="Ketopantoate reductase C-terminal" evidence="6">
    <location>
        <begin position="200"/>
        <end position="324"/>
    </location>
</feature>
<dbReference type="InterPro" id="IPR008927">
    <property type="entry name" value="6-PGluconate_DH-like_C_sf"/>
</dbReference>
<organism evidence="7 8">
    <name type="scientific">Talaromyces proteolyticus</name>
    <dbReference type="NCBI Taxonomy" id="1131652"/>
    <lineage>
        <taxon>Eukaryota</taxon>
        <taxon>Fungi</taxon>
        <taxon>Dikarya</taxon>
        <taxon>Ascomycota</taxon>
        <taxon>Pezizomycotina</taxon>
        <taxon>Eurotiomycetes</taxon>
        <taxon>Eurotiomycetidae</taxon>
        <taxon>Eurotiales</taxon>
        <taxon>Trichocomaceae</taxon>
        <taxon>Talaromyces</taxon>
        <taxon>Talaromyces sect. Bacilispori</taxon>
    </lineage>
</organism>
<keyword evidence="8" id="KW-1185">Reference proteome</keyword>
<feature type="domain" description="Ketopantoate reductase N-terminal" evidence="5">
    <location>
        <begin position="8"/>
        <end position="167"/>
    </location>
</feature>
<dbReference type="NCBIfam" id="TIGR00745">
    <property type="entry name" value="apbA_panE"/>
    <property type="match status" value="1"/>
</dbReference>
<evidence type="ECO:0000256" key="2">
    <source>
        <dbReference type="ARBA" id="ARBA00022857"/>
    </source>
</evidence>
<accession>A0AAD4KXR4</accession>
<dbReference type="InterPro" id="IPR013332">
    <property type="entry name" value="KPR_N"/>
</dbReference>
<evidence type="ECO:0000256" key="4">
    <source>
        <dbReference type="RuleBase" id="RU362068"/>
    </source>
</evidence>
<dbReference type="InterPro" id="IPR036291">
    <property type="entry name" value="NAD(P)-bd_dom_sf"/>
</dbReference>
<comment type="catalytic activity">
    <reaction evidence="4">
        <text>(R)-pantoate + NADP(+) = 2-dehydropantoate + NADPH + H(+)</text>
        <dbReference type="Rhea" id="RHEA:16233"/>
        <dbReference type="ChEBI" id="CHEBI:11561"/>
        <dbReference type="ChEBI" id="CHEBI:15378"/>
        <dbReference type="ChEBI" id="CHEBI:15980"/>
        <dbReference type="ChEBI" id="CHEBI:57783"/>
        <dbReference type="ChEBI" id="CHEBI:58349"/>
        <dbReference type="EC" id="1.1.1.169"/>
    </reaction>
</comment>
<keyword evidence="2 4" id="KW-0521">NADP</keyword>
<dbReference type="PANTHER" id="PTHR21708:SF30">
    <property type="entry name" value="2-DEHYDROPANTOATE 2-REDUCTASE-RELATED"/>
    <property type="match status" value="1"/>
</dbReference>
<dbReference type="InterPro" id="IPR013328">
    <property type="entry name" value="6PGD_dom2"/>
</dbReference>
<evidence type="ECO:0000313" key="8">
    <source>
        <dbReference type="Proteomes" id="UP001201262"/>
    </source>
</evidence>
<dbReference type="GO" id="GO:0005737">
    <property type="term" value="C:cytoplasm"/>
    <property type="evidence" value="ECO:0007669"/>
    <property type="project" value="TreeGrafter"/>
</dbReference>
<dbReference type="InterPro" id="IPR051402">
    <property type="entry name" value="KPR-Related"/>
</dbReference>
<reference evidence="7" key="1">
    <citation type="submission" date="2021-12" db="EMBL/GenBank/DDBJ databases">
        <title>Convergent genome expansion in fungi linked to evolution of root-endophyte symbiosis.</title>
        <authorList>
            <consortium name="DOE Joint Genome Institute"/>
            <person name="Ke Y.-H."/>
            <person name="Bonito G."/>
            <person name="Liao H.-L."/>
            <person name="Looney B."/>
            <person name="Rojas-Flechas A."/>
            <person name="Nash J."/>
            <person name="Hameed K."/>
            <person name="Schadt C."/>
            <person name="Martin F."/>
            <person name="Crous P.W."/>
            <person name="Miettinen O."/>
            <person name="Magnuson J.K."/>
            <person name="Labbe J."/>
            <person name="Jacobson D."/>
            <person name="Doktycz M.J."/>
            <person name="Veneault-Fourrey C."/>
            <person name="Kuo A."/>
            <person name="Mondo S."/>
            <person name="Calhoun S."/>
            <person name="Riley R."/>
            <person name="Ohm R."/>
            <person name="LaButti K."/>
            <person name="Andreopoulos B."/>
            <person name="Pangilinan J."/>
            <person name="Nolan M."/>
            <person name="Tritt A."/>
            <person name="Clum A."/>
            <person name="Lipzen A."/>
            <person name="Daum C."/>
            <person name="Barry K."/>
            <person name="Grigoriev I.V."/>
            <person name="Vilgalys R."/>
        </authorList>
    </citation>
    <scope>NUCLEOTIDE SEQUENCE</scope>
    <source>
        <strain evidence="7">PMI_201</strain>
    </source>
</reference>
<dbReference type="Gene3D" id="1.10.1040.10">
    <property type="entry name" value="N-(1-d-carboxylethyl)-l-norvaline Dehydrogenase, domain 2"/>
    <property type="match status" value="1"/>
</dbReference>
<dbReference type="GO" id="GO:0008677">
    <property type="term" value="F:2-dehydropantoate 2-reductase activity"/>
    <property type="evidence" value="ECO:0007669"/>
    <property type="project" value="UniProtKB-EC"/>
</dbReference>
<evidence type="ECO:0000256" key="3">
    <source>
        <dbReference type="ARBA" id="ARBA00023002"/>
    </source>
</evidence>
<comment type="function">
    <text evidence="4">Catalyzes the NADPH-dependent reduction of ketopantoate into pantoic acid.</text>
</comment>
<name>A0AAD4KXR4_9EURO</name>
<dbReference type="InterPro" id="IPR003710">
    <property type="entry name" value="ApbA"/>
</dbReference>
<evidence type="ECO:0000313" key="7">
    <source>
        <dbReference type="EMBL" id="KAH8698421.1"/>
    </source>
</evidence>
<proteinExistence type="inferred from homology"/>
<gene>
    <name evidence="7" type="ORF">BGW36DRAFT_376046</name>
</gene>
<evidence type="ECO:0000256" key="1">
    <source>
        <dbReference type="ARBA" id="ARBA00007870"/>
    </source>
</evidence>
<dbReference type="FunFam" id="1.10.1040.10:FF:000017">
    <property type="entry name" value="2-dehydropantoate 2-reductase"/>
    <property type="match status" value="1"/>
</dbReference>
<dbReference type="Pfam" id="PF02558">
    <property type="entry name" value="ApbA"/>
    <property type="match status" value="1"/>
</dbReference>
<evidence type="ECO:0000259" key="5">
    <source>
        <dbReference type="Pfam" id="PF02558"/>
    </source>
</evidence>
<dbReference type="PANTHER" id="PTHR21708">
    <property type="entry name" value="PROBABLE 2-DEHYDROPANTOATE 2-REDUCTASE"/>
    <property type="match status" value="1"/>
</dbReference>
<dbReference type="EC" id="1.1.1.169" evidence="4"/>
<dbReference type="AlphaFoldDB" id="A0AAD4KXR4"/>
<dbReference type="SUPFAM" id="SSF48179">
    <property type="entry name" value="6-phosphogluconate dehydrogenase C-terminal domain-like"/>
    <property type="match status" value="1"/>
</dbReference>
<dbReference type="InterPro" id="IPR013752">
    <property type="entry name" value="KPA_reductase"/>
</dbReference>
<evidence type="ECO:0000259" key="6">
    <source>
        <dbReference type="Pfam" id="PF08546"/>
    </source>
</evidence>
<dbReference type="Proteomes" id="UP001201262">
    <property type="component" value="Unassembled WGS sequence"/>
</dbReference>
<dbReference type="Pfam" id="PF08546">
    <property type="entry name" value="ApbA_C"/>
    <property type="match status" value="1"/>
</dbReference>
<keyword evidence="3 4" id="KW-0560">Oxidoreductase</keyword>
<dbReference type="Gene3D" id="3.40.50.720">
    <property type="entry name" value="NAD(P)-binding Rossmann-like Domain"/>
    <property type="match status" value="1"/>
</dbReference>